<evidence type="ECO:0000313" key="3">
    <source>
        <dbReference type="EMBL" id="SEB35622.1"/>
    </source>
</evidence>
<keyword evidence="1" id="KW-0328">Glycosyltransferase</keyword>
<dbReference type="PANTHER" id="PTHR30160:SF1">
    <property type="entry name" value="LIPOPOLYSACCHARIDE 1,2-N-ACETYLGLUCOSAMINETRANSFERASE-RELATED"/>
    <property type="match status" value="1"/>
</dbReference>
<evidence type="ECO:0000256" key="1">
    <source>
        <dbReference type="ARBA" id="ARBA00022676"/>
    </source>
</evidence>
<dbReference type="SUPFAM" id="SSF53756">
    <property type="entry name" value="UDP-Glycosyltransferase/glycogen phosphorylase"/>
    <property type="match status" value="1"/>
</dbReference>
<dbReference type="GO" id="GO:0005829">
    <property type="term" value="C:cytosol"/>
    <property type="evidence" value="ECO:0007669"/>
    <property type="project" value="TreeGrafter"/>
</dbReference>
<evidence type="ECO:0000313" key="4">
    <source>
        <dbReference type="Proteomes" id="UP000199183"/>
    </source>
</evidence>
<evidence type="ECO:0000256" key="2">
    <source>
        <dbReference type="ARBA" id="ARBA00022679"/>
    </source>
</evidence>
<gene>
    <name evidence="3" type="ORF">SAMN04489806_0088</name>
</gene>
<dbReference type="GO" id="GO:0008713">
    <property type="term" value="F:ADP-heptose-lipopolysaccharide heptosyltransferase activity"/>
    <property type="evidence" value="ECO:0007669"/>
    <property type="project" value="TreeGrafter"/>
</dbReference>
<dbReference type="AlphaFoldDB" id="A0A1H4IQX0"/>
<dbReference type="Proteomes" id="UP000199183">
    <property type="component" value="Unassembled WGS sequence"/>
</dbReference>
<dbReference type="RefSeq" id="WP_091178770.1">
    <property type="nucleotide sequence ID" value="NZ_FNRY01000001.1"/>
</dbReference>
<dbReference type="InterPro" id="IPR051199">
    <property type="entry name" value="LPS_LOS_Heptosyltrfase"/>
</dbReference>
<dbReference type="PANTHER" id="PTHR30160">
    <property type="entry name" value="TETRAACYLDISACCHARIDE 4'-KINASE-RELATED"/>
    <property type="match status" value="1"/>
</dbReference>
<proteinExistence type="predicted"/>
<dbReference type="InterPro" id="IPR002201">
    <property type="entry name" value="Glyco_trans_9"/>
</dbReference>
<dbReference type="STRING" id="640635.SAMN04489806_0088"/>
<keyword evidence="2 3" id="KW-0808">Transferase</keyword>
<dbReference type="OrthoDB" id="9807356at2"/>
<protein>
    <submittedName>
        <fullName evidence="3">ADP-heptose:LPS heptosyltransferase</fullName>
    </submittedName>
</protein>
<keyword evidence="4" id="KW-1185">Reference proteome</keyword>
<accession>A0A1H4IQX0</accession>
<dbReference type="EMBL" id="FNRY01000001">
    <property type="protein sequence ID" value="SEB35622.1"/>
    <property type="molecule type" value="Genomic_DNA"/>
</dbReference>
<reference evidence="3 4" key="1">
    <citation type="submission" date="2016-10" db="EMBL/GenBank/DDBJ databases">
        <authorList>
            <person name="de Groot N.N."/>
        </authorList>
    </citation>
    <scope>NUCLEOTIDE SEQUENCE [LARGE SCALE GENOMIC DNA]</scope>
    <source>
        <strain evidence="3 4">DSM 21799</strain>
    </source>
</reference>
<dbReference type="Gene3D" id="3.40.50.2000">
    <property type="entry name" value="Glycogen Phosphorylase B"/>
    <property type="match status" value="2"/>
</dbReference>
<sequence length="380" mass="39515">MTLPSPGSATAFANLGDRFESVESIAVLRGGGLGDLLFAAPALEALHAAYPQADITVLGMPLHAELLGGRFPAVASVEELPVAPGVRDGTPDPAAVEAFFARLSGRFDLAVQVHGGGRNSNPFLARLGAAHTVGTGTPDAPALERTLPYVYYQHEVLRALEVVALAGAAPVALEPRLTPTDEDLRAGTALTAALDGPVLAVHPGATDPRRRWPAERFAELAARFVRAGGSALVIGGVADVDAVNEITRRGSALAGADAERITSRAGDLGLSELVGVLATADAFLGNDSGPRHLAQAVGTPTASVYWFGNVVNASPLERGRHRMQLSWTTHCPVCGRDATQAGWTAERCEHDVSFVDDVSADAVWDDVAAITAMTPPPRGR</sequence>
<dbReference type="CDD" id="cd03789">
    <property type="entry name" value="GT9_LPS_heptosyltransferase"/>
    <property type="match status" value="1"/>
</dbReference>
<organism evidence="3 4">
    <name type="scientific">Paramicrobacterium humi</name>
    <dbReference type="NCBI Taxonomy" id="640635"/>
    <lineage>
        <taxon>Bacteria</taxon>
        <taxon>Bacillati</taxon>
        <taxon>Actinomycetota</taxon>
        <taxon>Actinomycetes</taxon>
        <taxon>Micrococcales</taxon>
        <taxon>Microbacteriaceae</taxon>
        <taxon>Paramicrobacterium</taxon>
    </lineage>
</organism>
<dbReference type="GO" id="GO:0009244">
    <property type="term" value="P:lipopolysaccharide core region biosynthetic process"/>
    <property type="evidence" value="ECO:0007669"/>
    <property type="project" value="TreeGrafter"/>
</dbReference>
<name>A0A1H4IQX0_9MICO</name>
<dbReference type="Pfam" id="PF01075">
    <property type="entry name" value="Glyco_transf_9"/>
    <property type="match status" value="1"/>
</dbReference>